<protein>
    <submittedName>
        <fullName evidence="2">ABC transporter permease</fullName>
    </submittedName>
</protein>
<reference evidence="2 3" key="1">
    <citation type="journal article" date="2017" name="Eur. J. Clin. Microbiol. Infect. Dis.">
        <title>Uncommonly isolated clinical Pseudomonas: identification and phylogenetic assignation.</title>
        <authorList>
            <person name="Mulet M."/>
            <person name="Gomila M."/>
            <person name="Ramirez A."/>
            <person name="Cardew S."/>
            <person name="Moore E.R."/>
            <person name="Lalucat J."/>
            <person name="Garcia-Valdes E."/>
        </authorList>
    </citation>
    <scope>NUCLEOTIDE SEQUENCE [LARGE SCALE GENOMIC DNA]</scope>
    <source>
        <strain evidence="2 3">SD129</strain>
    </source>
</reference>
<feature type="transmembrane region" description="Helical" evidence="1">
    <location>
        <begin position="320"/>
        <end position="340"/>
    </location>
</feature>
<dbReference type="PANTHER" id="PTHR30188:SF3">
    <property type="entry name" value="ABC TRANSPORTER PERMEASE"/>
    <property type="match status" value="1"/>
</dbReference>
<comment type="subcellular location">
    <subcellularLocation>
        <location evidence="1">Cell inner membrane</location>
        <topology evidence="1">Multi-pass membrane protein</topology>
    </subcellularLocation>
</comment>
<gene>
    <name evidence="2" type="ORF">DN820_03700</name>
</gene>
<feature type="transmembrane region" description="Helical" evidence="1">
    <location>
        <begin position="270"/>
        <end position="300"/>
    </location>
</feature>
<dbReference type="RefSeq" id="WP_138406647.1">
    <property type="nucleotide sequence ID" value="NZ_QLAE01000002.1"/>
</dbReference>
<feature type="transmembrane region" description="Helical" evidence="1">
    <location>
        <begin position="206"/>
        <end position="231"/>
    </location>
</feature>
<dbReference type="PANTHER" id="PTHR30188">
    <property type="entry name" value="ABC TRANSPORTER PERMEASE PROTEIN-RELATED"/>
    <property type="match status" value="1"/>
</dbReference>
<dbReference type="GO" id="GO:0043190">
    <property type="term" value="C:ATP-binding cassette (ABC) transporter complex"/>
    <property type="evidence" value="ECO:0007669"/>
    <property type="project" value="InterPro"/>
</dbReference>
<dbReference type="EMBL" id="QLAG01000003">
    <property type="protein sequence ID" value="TLX64955.1"/>
    <property type="molecule type" value="Genomic_DNA"/>
</dbReference>
<keyword evidence="3" id="KW-1185">Reference proteome</keyword>
<keyword evidence="1" id="KW-1003">Cell membrane</keyword>
<feature type="transmembrane region" description="Helical" evidence="1">
    <location>
        <begin position="139"/>
        <end position="156"/>
    </location>
</feature>
<feature type="transmembrane region" description="Helical" evidence="1">
    <location>
        <begin position="177"/>
        <end position="200"/>
    </location>
</feature>
<keyword evidence="1" id="KW-0812">Transmembrane</keyword>
<dbReference type="InterPro" id="IPR030802">
    <property type="entry name" value="Permease_MalE"/>
</dbReference>
<evidence type="ECO:0000313" key="2">
    <source>
        <dbReference type="EMBL" id="TLX64955.1"/>
    </source>
</evidence>
<dbReference type="NCBIfam" id="TIGR00056">
    <property type="entry name" value="MlaE family lipid ABC transporter permease subunit"/>
    <property type="match status" value="1"/>
</dbReference>
<dbReference type="InterPro" id="IPR003453">
    <property type="entry name" value="ABC_MlaE_roteobac"/>
</dbReference>
<accession>A0A5R9R3S0</accession>
<evidence type="ECO:0000313" key="3">
    <source>
        <dbReference type="Proteomes" id="UP000306753"/>
    </source>
</evidence>
<feature type="transmembrane region" description="Helical" evidence="1">
    <location>
        <begin position="360"/>
        <end position="379"/>
    </location>
</feature>
<proteinExistence type="inferred from homology"/>
<evidence type="ECO:0000256" key="1">
    <source>
        <dbReference type="RuleBase" id="RU362044"/>
    </source>
</evidence>
<dbReference type="OrthoDB" id="9810518at2"/>
<sequence>MHADTRLPGTLRLQDETSGSHLQVSGDWTLAHYATLRREVERAQPRVSQGGTVDLAGLGALDTAGAGLLAELIGAERLARVDQWAPQLPGERLALLRSVADALDAPAGEVDDPRSGSAIGDLLAHIGRTVAHVWQQQRALLGFIGLTLQALALTVLRPRRWRLTALASHIEQTGLDAVPIVALLTFMVGAVVAFLGATVLDEFGASIYTVSLVAFAFLREFGVLLAAILLAGRSASAFAAQIGSMKANEEVDAIRTLGLDPVELLVLPRVLAMLVALPILTFVGMLCGIVGGAVVCVLALDISVAQFVGILQRDIDISHFLVGLAKAPVFAFLIGVIGCLEGFKVSGSAQSVGEHTTSSVVQSIFMVILVDAVAAMFFMEMGW</sequence>
<comment type="caution">
    <text evidence="2">The sequence shown here is derived from an EMBL/GenBank/DDBJ whole genome shotgun (WGS) entry which is preliminary data.</text>
</comment>
<dbReference type="Proteomes" id="UP000306753">
    <property type="component" value="Unassembled WGS sequence"/>
</dbReference>
<comment type="similarity">
    <text evidence="1">Belongs to the MlaE permease family.</text>
</comment>
<keyword evidence="1" id="KW-1133">Transmembrane helix</keyword>
<organism evidence="2 3">
    <name type="scientific">Stutzerimonas nosocomialis</name>
    <dbReference type="NCBI Taxonomy" id="1056496"/>
    <lineage>
        <taxon>Bacteria</taxon>
        <taxon>Pseudomonadati</taxon>
        <taxon>Pseudomonadota</taxon>
        <taxon>Gammaproteobacteria</taxon>
        <taxon>Pseudomonadales</taxon>
        <taxon>Pseudomonadaceae</taxon>
        <taxon>Stutzerimonas</taxon>
    </lineage>
</organism>
<dbReference type="Pfam" id="PF02405">
    <property type="entry name" value="MlaE"/>
    <property type="match status" value="1"/>
</dbReference>
<name>A0A5R9R3S0_9GAMM</name>
<keyword evidence="1" id="KW-0472">Membrane</keyword>
<dbReference type="GO" id="GO:0005548">
    <property type="term" value="F:phospholipid transporter activity"/>
    <property type="evidence" value="ECO:0007669"/>
    <property type="project" value="TreeGrafter"/>
</dbReference>
<keyword evidence="1" id="KW-0997">Cell inner membrane</keyword>
<dbReference type="AlphaFoldDB" id="A0A5R9R3S0"/>